<dbReference type="InterPro" id="IPR036465">
    <property type="entry name" value="vWFA_dom_sf"/>
</dbReference>
<comment type="caution">
    <text evidence="4">The sequence shown here is derived from an EMBL/GenBank/DDBJ whole genome shotgun (WGS) entry which is preliminary data.</text>
</comment>
<dbReference type="Pfam" id="PF08487">
    <property type="entry name" value="VIT"/>
    <property type="match status" value="1"/>
</dbReference>
<dbReference type="Pfam" id="PF13768">
    <property type="entry name" value="VWA_3"/>
    <property type="match status" value="1"/>
</dbReference>
<evidence type="ECO:0000259" key="2">
    <source>
        <dbReference type="PROSITE" id="PS50234"/>
    </source>
</evidence>
<dbReference type="SMART" id="SM00609">
    <property type="entry name" value="VIT"/>
    <property type="match status" value="1"/>
</dbReference>
<keyword evidence="5" id="KW-1185">Reference proteome</keyword>
<dbReference type="InterPro" id="IPR002035">
    <property type="entry name" value="VWF_A"/>
</dbReference>
<feature type="domain" description="VWFA" evidence="2">
    <location>
        <begin position="275"/>
        <end position="474"/>
    </location>
</feature>
<dbReference type="PANTHER" id="PTHR45737">
    <property type="entry name" value="VON WILLEBRAND FACTOR A DOMAIN-CONTAINING PROTEIN 5A"/>
    <property type="match status" value="1"/>
</dbReference>
<dbReference type="Gene3D" id="3.40.50.410">
    <property type="entry name" value="von Willebrand factor, type A domain"/>
    <property type="match status" value="1"/>
</dbReference>
<dbReference type="SUPFAM" id="SSF53300">
    <property type="entry name" value="vWA-like"/>
    <property type="match status" value="1"/>
</dbReference>
<sequence>MQLTTSTTHRPCGIFWVLQDRTEAYLPLERADIHVDVVDVSAIVTVTQQYWQCSPLGLKKAKYIFPVPARAAVCGFEMTTEDGTVITAVAKEKEEAKREHEQAIAQGFMTGLVEHVTDDVFSISLGALPSHQMIQVQITYVLDLMEEDVTDSVRVQIPMSIGMRYGRLPDGMQDAQRVPPHRISISADVRMQGAVKSVTSSSHPTVTVLNSDVPHAQRSARYVSSDFLAQDFVLSIKAEGLDAPRCFAQKAKNGATAIQLNVVPKFNLPSVPRQEYVFLVDRSGSMNGDRIEMAKKALVMLLRALPSQGTHFNIFSFGSHCDSLWPQSIPYDGESLNSATAHVDTMWANYGGTEMNGALEQVFRSRKNDTPTACFVLTDGETYNIDQTISTVDKAVKQAASSAPLRVFTLGIGSTTSSAMCEGIARAGNGVCLMSTTSEGIIGKCSKLVRASRTYVLKNVSVDWGVRNDLAEAYRTGNTTLKGVQQAPAQVSAIYPGNRFIVFALIDDPAYTPPNEVVIRAQRDGQGEVLQFSVPIQVVEFPADHPHARLIPTLAARRRIMDLEDGARDGAAQDVKPAVVALGTEYQLASRYTSFVAVDKRTHTELPAEPELTRQPPVAQPFGALRAMGMSFAASPQNHQTQQFFGAPMAAQAQQQMQAQQQLQSRATALNVSAFGQPAMGATSAFGQSAMGATSAFGQPAMGTVSAFGQRAMSASSAFGQPALRTTSVFGASSPGSFSSGSSGGLFGSSASPPPPPPPTMSAAFGSFGAARSPPAAPAPLACRAPLPAPAPPAPQLFSLHGGMMPRGRHVDRNATGAAAGPDEMDVDATEEGDLATEAKVLKLIRLQEFDGSFPPVATVEKIIGKPCLGEAANLQVDQKAWVTALAIAYLREHMKDQPELLDGLVEKVMEYLQSVSGIDVGALLARAEAFVQ</sequence>
<feature type="domain" description="VIT" evidence="3">
    <location>
        <begin position="12"/>
        <end position="142"/>
    </location>
</feature>
<dbReference type="InterPro" id="IPR013694">
    <property type="entry name" value="VIT"/>
</dbReference>
<feature type="region of interest" description="Disordered" evidence="1">
    <location>
        <begin position="741"/>
        <end position="762"/>
    </location>
</feature>
<organism evidence="4 5">
    <name type="scientific">Phanerochaete sordida</name>
    <dbReference type="NCBI Taxonomy" id="48140"/>
    <lineage>
        <taxon>Eukaryota</taxon>
        <taxon>Fungi</taxon>
        <taxon>Dikarya</taxon>
        <taxon>Basidiomycota</taxon>
        <taxon>Agaricomycotina</taxon>
        <taxon>Agaricomycetes</taxon>
        <taxon>Polyporales</taxon>
        <taxon>Phanerochaetaceae</taxon>
        <taxon>Phanerochaete</taxon>
    </lineage>
</organism>
<reference evidence="4 5" key="1">
    <citation type="submission" date="2021-08" db="EMBL/GenBank/DDBJ databases">
        <title>Draft Genome Sequence of Phanerochaete sordida strain YK-624.</title>
        <authorList>
            <person name="Mori T."/>
            <person name="Dohra H."/>
            <person name="Suzuki T."/>
            <person name="Kawagishi H."/>
            <person name="Hirai H."/>
        </authorList>
    </citation>
    <scope>NUCLEOTIDE SEQUENCE [LARGE SCALE GENOMIC DNA]</scope>
    <source>
        <strain evidence="4 5">YK-624</strain>
    </source>
</reference>
<protein>
    <submittedName>
        <fullName evidence="4">von Willebrand domain-containing protein</fullName>
    </submittedName>
</protein>
<dbReference type="SMART" id="SM00327">
    <property type="entry name" value="VWA"/>
    <property type="match status" value="1"/>
</dbReference>
<evidence type="ECO:0000313" key="5">
    <source>
        <dbReference type="Proteomes" id="UP000703269"/>
    </source>
</evidence>
<proteinExistence type="predicted"/>
<gene>
    <name evidence="4" type="ORF">PsYK624_092780</name>
</gene>
<evidence type="ECO:0000256" key="1">
    <source>
        <dbReference type="SAM" id="MobiDB-lite"/>
    </source>
</evidence>
<dbReference type="Proteomes" id="UP000703269">
    <property type="component" value="Unassembled WGS sequence"/>
</dbReference>
<dbReference type="OrthoDB" id="1729737at2759"/>
<dbReference type="EMBL" id="BPQB01000030">
    <property type="protein sequence ID" value="GJE93119.1"/>
    <property type="molecule type" value="Genomic_DNA"/>
</dbReference>
<dbReference type="PROSITE" id="PS51468">
    <property type="entry name" value="VIT"/>
    <property type="match status" value="1"/>
</dbReference>
<dbReference type="PANTHER" id="PTHR45737:SF6">
    <property type="entry name" value="VON WILLEBRAND FACTOR A DOMAIN-CONTAINING PROTEIN 5A"/>
    <property type="match status" value="1"/>
</dbReference>
<evidence type="ECO:0000313" key="4">
    <source>
        <dbReference type="EMBL" id="GJE93119.1"/>
    </source>
</evidence>
<evidence type="ECO:0000259" key="3">
    <source>
        <dbReference type="PROSITE" id="PS51468"/>
    </source>
</evidence>
<dbReference type="AlphaFoldDB" id="A0A9P3GEZ3"/>
<accession>A0A9P3GEZ3</accession>
<dbReference type="PROSITE" id="PS50234">
    <property type="entry name" value="VWFA"/>
    <property type="match status" value="1"/>
</dbReference>
<name>A0A9P3GEZ3_9APHY</name>